<dbReference type="Pfam" id="PF00348">
    <property type="entry name" value="polyprenyl_synt"/>
    <property type="match status" value="1"/>
</dbReference>
<evidence type="ECO:0000256" key="1">
    <source>
        <dbReference type="ARBA" id="ARBA00012382"/>
    </source>
</evidence>
<proteinExistence type="predicted"/>
<dbReference type="InterPro" id="IPR033749">
    <property type="entry name" value="Polyprenyl_synt_CS"/>
</dbReference>
<evidence type="ECO:0000256" key="3">
    <source>
        <dbReference type="ARBA" id="ARBA00022723"/>
    </source>
</evidence>
<keyword evidence="7" id="KW-1185">Reference proteome</keyword>
<evidence type="ECO:0000256" key="4">
    <source>
        <dbReference type="ARBA" id="ARBA00022842"/>
    </source>
</evidence>
<evidence type="ECO:0000313" key="7">
    <source>
        <dbReference type="Proteomes" id="UP000250140"/>
    </source>
</evidence>
<keyword evidence="2" id="KW-0808">Transferase</keyword>
<organism evidence="6 7">
    <name type="scientific">Glonium stellatum</name>
    <dbReference type="NCBI Taxonomy" id="574774"/>
    <lineage>
        <taxon>Eukaryota</taxon>
        <taxon>Fungi</taxon>
        <taxon>Dikarya</taxon>
        <taxon>Ascomycota</taxon>
        <taxon>Pezizomycotina</taxon>
        <taxon>Dothideomycetes</taxon>
        <taxon>Pleosporomycetidae</taxon>
        <taxon>Gloniales</taxon>
        <taxon>Gloniaceae</taxon>
        <taxon>Glonium</taxon>
    </lineage>
</organism>
<dbReference type="PANTHER" id="PTHR12001:SF72">
    <property type="entry name" value="THIJ_PFPI FAMILY PROTEIN (AFU_ORTHOLOGUE AFUA_3G01210)-RELATED"/>
    <property type="match status" value="1"/>
</dbReference>
<dbReference type="EMBL" id="KV749339">
    <property type="protein sequence ID" value="OCL09914.1"/>
    <property type="molecule type" value="Genomic_DNA"/>
</dbReference>
<dbReference type="GO" id="GO:0046165">
    <property type="term" value="P:alcohol biosynthetic process"/>
    <property type="evidence" value="ECO:0007669"/>
    <property type="project" value="UniProtKB-ARBA"/>
</dbReference>
<dbReference type="Proteomes" id="UP000250140">
    <property type="component" value="Unassembled WGS sequence"/>
</dbReference>
<dbReference type="SFLD" id="SFLDS00005">
    <property type="entry name" value="Isoprenoid_Synthase_Type_I"/>
    <property type="match status" value="1"/>
</dbReference>
<dbReference type="GO" id="GO:0008299">
    <property type="term" value="P:isoprenoid biosynthetic process"/>
    <property type="evidence" value="ECO:0007669"/>
    <property type="project" value="InterPro"/>
</dbReference>
<sequence>MDRTSTYSSEEETSSAVRLLSHDTQGFCQGYDLRQHKYKTEANHGSYEARLDWSNYIGPIEKFGGCNPFDGHFASLVLPLCKPERLRLVSYILMSLAVFLYDSVLESATKATLATNSDNLTLSEPDSSSVRSVTGTQQIQAKMILELMKIDRDCTTRILGEWKKMVTTTTKHDKAKSFKNIEDYVAYRTVDTGAPFVEAMMLWGMGMLLTEEEDRQLEHITFPCYTTLGLANNYFSFAKELVRNAAVGYENSFQRLREDFEQGAPNISAKLRKYLAGLSCQISGNVVWSLNCPRYHPESNVLTSEIERSVSPSTSDSNNDEQYATSSTNESASTISSICSSSLDFSPLVGSEQLGKDTEIHLNTSHGVRDTFVDALNVWLGLPERITASIKRTTHLLHSASLMLDDIEDSSELRRGQPATHTIFGTSSTINSANYIIIEALDEARNIGDSQLPVKIFIEELRDLHIGQSYDLYWTRNSICPLEDEYLAMVAQKTGGLFRLLTRLLIAAKANMAGHESSIQPSAFNRFVTLIGRYFQIRDDYQNLNSPDYSAQKGFCEDLDEGKYSYPLIHALKEGKAQANDVLQLRAILQERRDRGGLSLPLKKLAVEHLQRTRSFEYTLKTLKFLEGQISAELSSLESMTGCTNWIMRLLIEKLKV</sequence>
<dbReference type="PANTHER" id="PTHR12001">
    <property type="entry name" value="GERANYLGERANYL PYROPHOSPHATE SYNTHASE"/>
    <property type="match status" value="1"/>
</dbReference>
<dbReference type="PROSITE" id="PS00723">
    <property type="entry name" value="POLYPRENYL_SYNTHASE_1"/>
    <property type="match status" value="1"/>
</dbReference>
<evidence type="ECO:0000313" key="6">
    <source>
        <dbReference type="EMBL" id="OCL09914.1"/>
    </source>
</evidence>
<keyword evidence="4" id="KW-0460">Magnesium</keyword>
<evidence type="ECO:0000256" key="5">
    <source>
        <dbReference type="SAM" id="MobiDB-lite"/>
    </source>
</evidence>
<dbReference type="GO" id="GO:0046872">
    <property type="term" value="F:metal ion binding"/>
    <property type="evidence" value="ECO:0007669"/>
    <property type="project" value="UniProtKB-KW"/>
</dbReference>
<dbReference type="CDD" id="cd00685">
    <property type="entry name" value="Trans_IPPS_HT"/>
    <property type="match status" value="1"/>
</dbReference>
<dbReference type="GO" id="GO:0043386">
    <property type="term" value="P:mycotoxin biosynthetic process"/>
    <property type="evidence" value="ECO:0007669"/>
    <property type="project" value="UniProtKB-ARBA"/>
</dbReference>
<gene>
    <name evidence="6" type="ORF">AOQ84DRAFT_397136</name>
</gene>
<accession>A0A8E2JUB6</accession>
<dbReference type="InterPro" id="IPR000092">
    <property type="entry name" value="Polyprenyl_synt"/>
</dbReference>
<protein>
    <recommendedName>
        <fullName evidence="1">geranylgeranyl diphosphate synthase</fullName>
        <ecNumber evidence="1">2.5.1.29</ecNumber>
    </recommendedName>
</protein>
<dbReference type="OrthoDB" id="6921389at2759"/>
<feature type="compositionally biased region" description="Polar residues" evidence="5">
    <location>
        <begin position="310"/>
        <end position="323"/>
    </location>
</feature>
<dbReference type="SUPFAM" id="SSF48576">
    <property type="entry name" value="Terpenoid synthases"/>
    <property type="match status" value="2"/>
</dbReference>
<dbReference type="AlphaFoldDB" id="A0A8E2JUB6"/>
<dbReference type="Gene3D" id="1.10.600.10">
    <property type="entry name" value="Farnesyl Diphosphate Synthase"/>
    <property type="match status" value="2"/>
</dbReference>
<dbReference type="GO" id="GO:0004311">
    <property type="term" value="F:geranylgeranyl diphosphate synthase activity"/>
    <property type="evidence" value="ECO:0007669"/>
    <property type="project" value="UniProtKB-EC"/>
</dbReference>
<dbReference type="PROSITE" id="PS00444">
    <property type="entry name" value="POLYPRENYL_SYNTHASE_2"/>
    <property type="match status" value="1"/>
</dbReference>
<dbReference type="InterPro" id="IPR008949">
    <property type="entry name" value="Isoprenoid_synthase_dom_sf"/>
</dbReference>
<dbReference type="EC" id="2.5.1.29" evidence="1"/>
<name>A0A8E2JUB6_9PEZI</name>
<dbReference type="Pfam" id="PF19086">
    <property type="entry name" value="Terpene_syn_C_2"/>
    <property type="match status" value="1"/>
</dbReference>
<feature type="region of interest" description="Disordered" evidence="5">
    <location>
        <begin position="306"/>
        <end position="329"/>
    </location>
</feature>
<evidence type="ECO:0000256" key="2">
    <source>
        <dbReference type="ARBA" id="ARBA00022679"/>
    </source>
</evidence>
<keyword evidence="3" id="KW-0479">Metal-binding</keyword>
<reference evidence="6 7" key="1">
    <citation type="journal article" date="2016" name="Nat. Commun.">
        <title>Ectomycorrhizal ecology is imprinted in the genome of the dominant symbiotic fungus Cenococcum geophilum.</title>
        <authorList>
            <consortium name="DOE Joint Genome Institute"/>
            <person name="Peter M."/>
            <person name="Kohler A."/>
            <person name="Ohm R.A."/>
            <person name="Kuo A."/>
            <person name="Krutzmann J."/>
            <person name="Morin E."/>
            <person name="Arend M."/>
            <person name="Barry K.W."/>
            <person name="Binder M."/>
            <person name="Choi C."/>
            <person name="Clum A."/>
            <person name="Copeland A."/>
            <person name="Grisel N."/>
            <person name="Haridas S."/>
            <person name="Kipfer T."/>
            <person name="LaButti K."/>
            <person name="Lindquist E."/>
            <person name="Lipzen A."/>
            <person name="Maire R."/>
            <person name="Meier B."/>
            <person name="Mihaltcheva S."/>
            <person name="Molinier V."/>
            <person name="Murat C."/>
            <person name="Poggeler S."/>
            <person name="Quandt C.A."/>
            <person name="Sperisen C."/>
            <person name="Tritt A."/>
            <person name="Tisserant E."/>
            <person name="Crous P.W."/>
            <person name="Henrissat B."/>
            <person name="Nehls U."/>
            <person name="Egli S."/>
            <person name="Spatafora J.W."/>
            <person name="Grigoriev I.V."/>
            <person name="Martin F.M."/>
        </authorList>
    </citation>
    <scope>NUCLEOTIDE SEQUENCE [LARGE SCALE GENOMIC DNA]</scope>
    <source>
        <strain evidence="6 7">CBS 207.34</strain>
    </source>
</reference>